<dbReference type="Gene3D" id="3.40.50.150">
    <property type="entry name" value="Vaccinia Virus protein VP39"/>
    <property type="match status" value="1"/>
</dbReference>
<name>A0A2X0K7I4_9ACTN</name>
<keyword evidence="2" id="KW-0489">Methyltransferase</keyword>
<dbReference type="Proteomes" id="UP000248889">
    <property type="component" value="Unassembled WGS sequence"/>
</dbReference>
<dbReference type="SUPFAM" id="SSF53335">
    <property type="entry name" value="S-adenosyl-L-methionine-dependent methyltransferases"/>
    <property type="match status" value="1"/>
</dbReference>
<dbReference type="GO" id="GO:0032259">
    <property type="term" value="P:methylation"/>
    <property type="evidence" value="ECO:0007669"/>
    <property type="project" value="UniProtKB-KW"/>
</dbReference>
<gene>
    <name evidence="2" type="ORF">DN069_12765</name>
</gene>
<dbReference type="CDD" id="cd02440">
    <property type="entry name" value="AdoMet_MTases"/>
    <property type="match status" value="1"/>
</dbReference>
<dbReference type="RefSeq" id="WP_111501064.1">
    <property type="nucleotide sequence ID" value="NZ_QKYN01000046.1"/>
</dbReference>
<reference evidence="2 3" key="1">
    <citation type="submission" date="2018-06" db="EMBL/GenBank/DDBJ databases">
        <title>Streptacidiphilus pinicola sp. nov., isolated from pine grove soil.</title>
        <authorList>
            <person name="Roh S.G."/>
            <person name="Park S."/>
            <person name="Kim M.-K."/>
            <person name="Yun B.-R."/>
            <person name="Park J."/>
            <person name="Kim M.J."/>
            <person name="Kim Y.S."/>
            <person name="Kim S.B."/>
        </authorList>
    </citation>
    <scope>NUCLEOTIDE SEQUENCE [LARGE SCALE GENOMIC DNA]</scope>
    <source>
        <strain evidence="2 3">MMS16-CNU450</strain>
    </source>
</reference>
<protein>
    <submittedName>
        <fullName evidence="2">SAM-dependent methyltransferase</fullName>
    </submittedName>
</protein>
<dbReference type="InterPro" id="IPR013216">
    <property type="entry name" value="Methyltransf_11"/>
</dbReference>
<evidence type="ECO:0000259" key="1">
    <source>
        <dbReference type="Pfam" id="PF08241"/>
    </source>
</evidence>
<keyword evidence="2" id="KW-0808">Transferase</keyword>
<accession>A0A2X0K7I4</accession>
<dbReference type="OrthoDB" id="65624at2"/>
<dbReference type="GO" id="GO:0008757">
    <property type="term" value="F:S-adenosylmethionine-dependent methyltransferase activity"/>
    <property type="evidence" value="ECO:0007669"/>
    <property type="project" value="InterPro"/>
</dbReference>
<dbReference type="InterPro" id="IPR052356">
    <property type="entry name" value="Thiol_S-MT"/>
</dbReference>
<dbReference type="PANTHER" id="PTHR45036">
    <property type="entry name" value="METHYLTRANSFERASE LIKE 7B"/>
    <property type="match status" value="1"/>
</dbReference>
<evidence type="ECO:0000313" key="2">
    <source>
        <dbReference type="EMBL" id="RAG85235.1"/>
    </source>
</evidence>
<feature type="domain" description="Methyltransferase type 11" evidence="1">
    <location>
        <begin position="48"/>
        <end position="142"/>
    </location>
</feature>
<proteinExistence type="predicted"/>
<sequence length="220" mass="23548">MGAPPTGSSFRHPVFARFYAKVAGPALEKAGATEHRRRLLAGLGGEVVEVGAGNGLNFPHYPPEVTRVLAVEPEPDLRGFAERAAGAVPTRIDVVNGRAERIPAEDAAFDAAVVCLVLCSVVDQRAALAELRRVLRPGGQLRFFEHVQAESPAMRRVQRGLDATLWPLLVGGCHTGRDTRSAIESAGFTLTRIDTFAFPQTRFPSPAATHILGTAEAPRP</sequence>
<keyword evidence="3" id="KW-1185">Reference proteome</keyword>
<dbReference type="AlphaFoldDB" id="A0A2X0K7I4"/>
<dbReference type="PANTHER" id="PTHR45036:SF1">
    <property type="entry name" value="METHYLTRANSFERASE LIKE 7A"/>
    <property type="match status" value="1"/>
</dbReference>
<dbReference type="InterPro" id="IPR029063">
    <property type="entry name" value="SAM-dependent_MTases_sf"/>
</dbReference>
<evidence type="ECO:0000313" key="3">
    <source>
        <dbReference type="Proteomes" id="UP000248889"/>
    </source>
</evidence>
<comment type="caution">
    <text evidence="2">The sequence shown here is derived from an EMBL/GenBank/DDBJ whole genome shotgun (WGS) entry which is preliminary data.</text>
</comment>
<dbReference type="Pfam" id="PF08241">
    <property type="entry name" value="Methyltransf_11"/>
    <property type="match status" value="1"/>
</dbReference>
<dbReference type="EMBL" id="QKYN01000046">
    <property type="protein sequence ID" value="RAG85235.1"/>
    <property type="molecule type" value="Genomic_DNA"/>
</dbReference>
<organism evidence="2 3">
    <name type="scientific">Streptacidiphilus pinicola</name>
    <dbReference type="NCBI Taxonomy" id="2219663"/>
    <lineage>
        <taxon>Bacteria</taxon>
        <taxon>Bacillati</taxon>
        <taxon>Actinomycetota</taxon>
        <taxon>Actinomycetes</taxon>
        <taxon>Kitasatosporales</taxon>
        <taxon>Streptomycetaceae</taxon>
        <taxon>Streptacidiphilus</taxon>
    </lineage>
</organism>